<dbReference type="PROSITE" id="PS50943">
    <property type="entry name" value="HTH_CROC1"/>
    <property type="match status" value="1"/>
</dbReference>
<dbReference type="InterPro" id="IPR001387">
    <property type="entry name" value="Cro/C1-type_HTH"/>
</dbReference>
<sequence>MLGAKLKQLRESRKLKQHDMAKLLDVKREAYSHYETGRRKLPPQSILQLATVFDISIDYLFGLTENPTPPARDFQQIDRALLLRLQEKLALDATPDKLADEEQTALRQLVDIALKHRGESS</sequence>
<dbReference type="Gene3D" id="1.10.260.40">
    <property type="entry name" value="lambda repressor-like DNA-binding domains"/>
    <property type="match status" value="1"/>
</dbReference>
<dbReference type="EMBL" id="JMIR01000022">
    <property type="protein sequence ID" value="KEO82423.1"/>
    <property type="molecule type" value="Genomic_DNA"/>
</dbReference>
<evidence type="ECO:0000313" key="3">
    <source>
        <dbReference type="EMBL" id="KEO82423.1"/>
    </source>
</evidence>
<evidence type="ECO:0000256" key="1">
    <source>
        <dbReference type="ARBA" id="ARBA00023125"/>
    </source>
</evidence>
<evidence type="ECO:0000313" key="4">
    <source>
        <dbReference type="Proteomes" id="UP000027931"/>
    </source>
</evidence>
<dbReference type="SUPFAM" id="SSF47413">
    <property type="entry name" value="lambda repressor-like DNA-binding domains"/>
    <property type="match status" value="1"/>
</dbReference>
<feature type="domain" description="HTH cro/C1-type" evidence="2">
    <location>
        <begin position="6"/>
        <end position="60"/>
    </location>
</feature>
<protein>
    <recommendedName>
        <fullName evidence="2">HTH cro/C1-type domain-containing protein</fullName>
    </recommendedName>
</protein>
<dbReference type="InterPro" id="IPR010982">
    <property type="entry name" value="Lambda_DNA-bd_dom_sf"/>
</dbReference>
<accession>A0A074LRG0</accession>
<proteinExistence type="predicted"/>
<gene>
    <name evidence="3" type="ORF">EL26_15190</name>
</gene>
<reference evidence="3 4" key="1">
    <citation type="journal article" date="2013" name="Int. J. Syst. Evol. Microbiol.">
        <title>Tumebacillus flagellatus sp. nov., an alpha-amylase/pullulanase-producing bacterium isolated from cassava wastewater.</title>
        <authorList>
            <person name="Wang Q."/>
            <person name="Xie N."/>
            <person name="Qin Y."/>
            <person name="Shen N."/>
            <person name="Zhu J."/>
            <person name="Mi H."/>
            <person name="Huang R."/>
        </authorList>
    </citation>
    <scope>NUCLEOTIDE SEQUENCE [LARGE SCALE GENOMIC DNA]</scope>
    <source>
        <strain evidence="3 4">GST4</strain>
    </source>
</reference>
<dbReference type="SMART" id="SM00530">
    <property type="entry name" value="HTH_XRE"/>
    <property type="match status" value="1"/>
</dbReference>
<dbReference type="STRING" id="1157490.EL26_15190"/>
<keyword evidence="4" id="KW-1185">Reference proteome</keyword>
<dbReference type="Pfam" id="PF01381">
    <property type="entry name" value="HTH_3"/>
    <property type="match status" value="1"/>
</dbReference>
<dbReference type="PANTHER" id="PTHR46558:SF14">
    <property type="entry name" value="HTH-TYPE TRANSCRIPTIONAL REGULATOR ANSR"/>
    <property type="match status" value="1"/>
</dbReference>
<keyword evidence="1" id="KW-0238">DNA-binding</keyword>
<comment type="caution">
    <text evidence="3">The sequence shown here is derived from an EMBL/GenBank/DDBJ whole genome shotgun (WGS) entry which is preliminary data.</text>
</comment>
<name>A0A074LRG0_9BACL</name>
<dbReference type="Proteomes" id="UP000027931">
    <property type="component" value="Unassembled WGS sequence"/>
</dbReference>
<dbReference type="CDD" id="cd00093">
    <property type="entry name" value="HTH_XRE"/>
    <property type="match status" value="1"/>
</dbReference>
<organism evidence="3 4">
    <name type="scientific">Tumebacillus flagellatus</name>
    <dbReference type="NCBI Taxonomy" id="1157490"/>
    <lineage>
        <taxon>Bacteria</taxon>
        <taxon>Bacillati</taxon>
        <taxon>Bacillota</taxon>
        <taxon>Bacilli</taxon>
        <taxon>Bacillales</taxon>
        <taxon>Alicyclobacillaceae</taxon>
        <taxon>Tumebacillus</taxon>
    </lineage>
</organism>
<evidence type="ECO:0000259" key="2">
    <source>
        <dbReference type="PROSITE" id="PS50943"/>
    </source>
</evidence>
<dbReference type="PANTHER" id="PTHR46558">
    <property type="entry name" value="TRACRIPTIONAL REGULATORY PROTEIN-RELATED-RELATED"/>
    <property type="match status" value="1"/>
</dbReference>
<dbReference type="OrthoDB" id="5190137at2"/>
<dbReference type="GO" id="GO:0003677">
    <property type="term" value="F:DNA binding"/>
    <property type="evidence" value="ECO:0007669"/>
    <property type="project" value="UniProtKB-KW"/>
</dbReference>
<dbReference type="AlphaFoldDB" id="A0A074LRG0"/>
<dbReference type="RefSeq" id="WP_052036402.1">
    <property type="nucleotide sequence ID" value="NZ_JMIR01000022.1"/>
</dbReference>
<dbReference type="eggNOG" id="COG1396">
    <property type="taxonomic scope" value="Bacteria"/>
</dbReference>